<dbReference type="RefSeq" id="WP_170965651.1">
    <property type="nucleotide sequence ID" value="NZ_SIYF01000886.1"/>
</dbReference>
<feature type="non-terminal residue" evidence="1">
    <location>
        <position position="194"/>
    </location>
</feature>
<dbReference type="GO" id="GO:0016020">
    <property type="term" value="C:membrane"/>
    <property type="evidence" value="ECO:0007669"/>
    <property type="project" value="InterPro"/>
</dbReference>
<dbReference type="Pfam" id="PF04464">
    <property type="entry name" value="Glyphos_transf"/>
    <property type="match status" value="1"/>
</dbReference>
<dbReference type="Proteomes" id="UP000305511">
    <property type="component" value="Unassembled WGS sequence"/>
</dbReference>
<accession>A0A4U3JX74</accession>
<organism evidence="1 2">
    <name type="scientific">Enterococcus faecalis</name>
    <name type="common">Streptococcus faecalis</name>
    <dbReference type="NCBI Taxonomy" id="1351"/>
    <lineage>
        <taxon>Bacteria</taxon>
        <taxon>Bacillati</taxon>
        <taxon>Bacillota</taxon>
        <taxon>Bacilli</taxon>
        <taxon>Lactobacillales</taxon>
        <taxon>Enterococcaceae</taxon>
        <taxon>Enterococcus</taxon>
    </lineage>
</organism>
<proteinExistence type="predicted"/>
<dbReference type="PANTHER" id="PTHR37316">
    <property type="entry name" value="TEICHOIC ACID GLYCEROL-PHOSPHATE PRIMASE"/>
    <property type="match status" value="1"/>
</dbReference>
<dbReference type="Gene3D" id="3.40.50.12580">
    <property type="match status" value="1"/>
</dbReference>
<name>A0A4U3JX74_ENTFL</name>
<dbReference type="InterPro" id="IPR051612">
    <property type="entry name" value="Teichoic_Acid_Biosynth"/>
</dbReference>
<dbReference type="InterPro" id="IPR043148">
    <property type="entry name" value="TagF_C"/>
</dbReference>
<dbReference type="InterPro" id="IPR007554">
    <property type="entry name" value="Glycerophosphate_synth"/>
</dbReference>
<reference evidence="1 2" key="1">
    <citation type="submission" date="2019-02" db="EMBL/GenBank/DDBJ databases">
        <title>Bacteria dissemination in different level of health care in South Africa: the effectiveness of infections prevention and control.</title>
        <authorList>
            <person name="Shobo C."/>
            <person name="Amoako D.G."/>
            <person name="Allam M."/>
            <person name="Ismail A."/>
            <person name="Bester L.A."/>
            <person name="Essack S.Y."/>
        </authorList>
    </citation>
    <scope>NUCLEOTIDE SEQUENCE [LARGE SCALE GENOMIC DNA]</scope>
    <source>
        <strain evidence="1 2">2SIL2</strain>
    </source>
</reference>
<gene>
    <name evidence="1" type="ORF">EY666_20520</name>
</gene>
<sequence length="194" mass="22626">AVDKLPNSYLNYALKDSESLDYLLSGNKYSSDIYASAFRIDENKIANVGTPRNDQLCLKIDKEVSLFEKETFKLLFAPTFRNNKADNGQKQLDILGIPYLVKYFESLNKKVEIYLKFHPNVNQSLIKQVEIRDLIKKYSVHLIDNNVSSEDTFLDMDLLITDYSSIFFDFALLNKPIILLNYDEDEYKKERGFY</sequence>
<dbReference type="AlphaFoldDB" id="A0A4U3JX74"/>
<protein>
    <submittedName>
        <fullName evidence="1">Teichoic acid biosynthesis protein F</fullName>
    </submittedName>
</protein>
<dbReference type="GO" id="GO:0047355">
    <property type="term" value="F:CDP-glycerol glycerophosphotransferase activity"/>
    <property type="evidence" value="ECO:0007669"/>
    <property type="project" value="InterPro"/>
</dbReference>
<comment type="caution">
    <text evidence="1">The sequence shown here is derived from an EMBL/GenBank/DDBJ whole genome shotgun (WGS) entry which is preliminary data.</text>
</comment>
<evidence type="ECO:0000313" key="2">
    <source>
        <dbReference type="Proteomes" id="UP000305511"/>
    </source>
</evidence>
<dbReference type="PANTHER" id="PTHR37316:SF3">
    <property type="entry name" value="TEICHOIC ACID GLYCEROL-PHOSPHATE TRANSFERASE"/>
    <property type="match status" value="1"/>
</dbReference>
<dbReference type="SUPFAM" id="SSF53756">
    <property type="entry name" value="UDP-Glycosyltransferase/glycogen phosphorylase"/>
    <property type="match status" value="1"/>
</dbReference>
<dbReference type="EMBL" id="SIYF01000886">
    <property type="protein sequence ID" value="TKK52814.1"/>
    <property type="molecule type" value="Genomic_DNA"/>
</dbReference>
<evidence type="ECO:0000313" key="1">
    <source>
        <dbReference type="EMBL" id="TKK52814.1"/>
    </source>
</evidence>
<feature type="non-terminal residue" evidence="1">
    <location>
        <position position="1"/>
    </location>
</feature>